<evidence type="ECO:0000256" key="5">
    <source>
        <dbReference type="ARBA" id="ARBA00034115"/>
    </source>
</evidence>
<evidence type="ECO:0000256" key="8">
    <source>
        <dbReference type="ARBA" id="ARBA00049127"/>
    </source>
</evidence>
<evidence type="ECO:0000259" key="11">
    <source>
        <dbReference type="Pfam" id="PF00278"/>
    </source>
</evidence>
<proteinExistence type="inferred from homology"/>
<dbReference type="SUPFAM" id="SSF50621">
    <property type="entry name" value="Alanine racemase C-terminal domain-like"/>
    <property type="match status" value="1"/>
</dbReference>
<sequence>MKEAVAAPFIHDTTTTAAAAAATAGAYGSPPVLSQKQQSAANFLGKLNYGAVPVLTAADQLLPTSVCTRSIASILESRVIDYDAMDPEAEDAFYVADMGEIVRQQARWHKLLPRVEPFYAVKCNPNNMVLKTLASIGTGFDCASKGEIQMALDQGVDPAKIIYANPCKQISHIRFAAAAGVRMMTFDNADELRKVKGAHPNAQMVLRILTDDSRSICKLGTKFGASMSAVPYLLRTARESDIDVIGISFHVGSGCFDANAFGEAVILARKAFDEGAAHGFNFRLLDVGGGFPGNNAAGTGVGFQEIAAILGPTIDRFFGPEVRVIAEPGRYYVSSAFTLAVNVIARRVVPRDAVKTMTPATTASATTVSGPAPTRDDHPSYMYYVNDGMYGSFNCITFDHAVVTPQVLARSGQFLYGQSTLSQDVDFPCSVWGPTCDSIDCIGKNFSLPEMQIGDWLHFDNMGAYTMCAASQFNGFKKSAIIYTNTEA</sequence>
<dbReference type="FunFam" id="2.40.37.10:FF:000005">
    <property type="entry name" value="Ornithine decarboxylase"/>
    <property type="match status" value="1"/>
</dbReference>
<feature type="domain" description="Orn/DAP/Arg decarboxylase 2 C-terminal" evidence="11">
    <location>
        <begin position="97"/>
        <end position="463"/>
    </location>
</feature>
<evidence type="ECO:0000256" key="9">
    <source>
        <dbReference type="PIRSR" id="PIRSR600183-50"/>
    </source>
</evidence>
<dbReference type="EC" id="4.1.1.17" evidence="6"/>
<comment type="cofactor">
    <cofactor evidence="1 9">
        <name>pyridoxal 5'-phosphate</name>
        <dbReference type="ChEBI" id="CHEBI:597326"/>
    </cofactor>
</comment>
<dbReference type="InterPro" id="IPR002433">
    <property type="entry name" value="Orn_de-COase"/>
</dbReference>
<dbReference type="Pfam" id="PF02784">
    <property type="entry name" value="Orn_Arg_deC_N"/>
    <property type="match status" value="1"/>
</dbReference>
<evidence type="ECO:0000313" key="14">
    <source>
        <dbReference type="Proteomes" id="UP001212152"/>
    </source>
</evidence>
<evidence type="ECO:0000256" key="4">
    <source>
        <dbReference type="ARBA" id="ARBA00023239"/>
    </source>
</evidence>
<feature type="active site" description="Proton donor" evidence="9">
    <location>
        <position position="436"/>
    </location>
</feature>
<keyword evidence="3 9" id="KW-0663">Pyridoxal phosphate</keyword>
<comment type="catalytic activity">
    <reaction evidence="8">
        <text>L-ornithine + H(+) = putrescine + CO2</text>
        <dbReference type="Rhea" id="RHEA:22964"/>
        <dbReference type="ChEBI" id="CHEBI:15378"/>
        <dbReference type="ChEBI" id="CHEBI:16526"/>
        <dbReference type="ChEBI" id="CHEBI:46911"/>
        <dbReference type="ChEBI" id="CHEBI:326268"/>
        <dbReference type="EC" id="4.1.1.17"/>
    </reaction>
</comment>
<dbReference type="InterPro" id="IPR009006">
    <property type="entry name" value="Ala_racemase/Decarboxylase_C"/>
</dbReference>
<comment type="caution">
    <text evidence="13">The sequence shown here is derived from an EMBL/GenBank/DDBJ whole genome shotgun (WGS) entry which is preliminary data.</text>
</comment>
<dbReference type="InterPro" id="IPR022644">
    <property type="entry name" value="De-COase2_N"/>
</dbReference>
<dbReference type="GO" id="GO:0004586">
    <property type="term" value="F:ornithine decarboxylase activity"/>
    <property type="evidence" value="ECO:0007669"/>
    <property type="project" value="UniProtKB-EC"/>
</dbReference>
<dbReference type="InterPro" id="IPR022643">
    <property type="entry name" value="De-COase2_C"/>
</dbReference>
<feature type="modified residue" description="N6-(pyridoxal phosphate)lysine" evidence="9">
    <location>
        <position position="122"/>
    </location>
</feature>
<comment type="subunit">
    <text evidence="7">Homodimer. Only the dimer is catalytically active, as the active sites are constructed of residues from both monomers.</text>
</comment>
<dbReference type="GO" id="GO:0033387">
    <property type="term" value="P:putrescine biosynthetic process from arginine, via ornithine"/>
    <property type="evidence" value="ECO:0007669"/>
    <property type="project" value="TreeGrafter"/>
</dbReference>
<dbReference type="EMBL" id="JADGJQ010000073">
    <property type="protein sequence ID" value="KAJ3172900.1"/>
    <property type="molecule type" value="Genomic_DNA"/>
</dbReference>
<dbReference type="PANTHER" id="PTHR11482:SF6">
    <property type="entry name" value="ORNITHINE DECARBOXYLASE 1-RELATED"/>
    <property type="match status" value="1"/>
</dbReference>
<dbReference type="Proteomes" id="UP001212152">
    <property type="component" value="Unassembled WGS sequence"/>
</dbReference>
<dbReference type="InterPro" id="IPR000183">
    <property type="entry name" value="Orn/DAP/Arg_de-COase"/>
</dbReference>
<dbReference type="InterPro" id="IPR022653">
    <property type="entry name" value="De-COase2_pyr-phos_BS"/>
</dbReference>
<dbReference type="PROSITE" id="PS00878">
    <property type="entry name" value="ODR_DC_2_1"/>
    <property type="match status" value="1"/>
</dbReference>
<evidence type="ECO:0000256" key="7">
    <source>
        <dbReference type="ARBA" id="ARBA00046672"/>
    </source>
</evidence>
<evidence type="ECO:0000256" key="1">
    <source>
        <dbReference type="ARBA" id="ARBA00001933"/>
    </source>
</evidence>
<evidence type="ECO:0000313" key="13">
    <source>
        <dbReference type="EMBL" id="KAJ3172900.1"/>
    </source>
</evidence>
<feature type="domain" description="Orn/DAP/Arg decarboxylase 2 N-terminal" evidence="12">
    <location>
        <begin position="99"/>
        <end position="334"/>
    </location>
</feature>
<dbReference type="GO" id="GO:0005737">
    <property type="term" value="C:cytoplasm"/>
    <property type="evidence" value="ECO:0007669"/>
    <property type="project" value="TreeGrafter"/>
</dbReference>
<dbReference type="CDD" id="cd00622">
    <property type="entry name" value="PLPDE_III_ODC"/>
    <property type="match status" value="1"/>
</dbReference>
<dbReference type="PANTHER" id="PTHR11482">
    <property type="entry name" value="ARGININE/DIAMINOPIMELATE/ORNITHINE DECARBOXYLASE"/>
    <property type="match status" value="1"/>
</dbReference>
<keyword evidence="14" id="KW-1185">Reference proteome</keyword>
<accession>A0AAD5TDJ0</accession>
<protein>
    <recommendedName>
        <fullName evidence="6">ornithine decarboxylase</fullName>
        <ecNumber evidence="6">4.1.1.17</ecNumber>
    </recommendedName>
</protein>
<dbReference type="SUPFAM" id="SSF51419">
    <property type="entry name" value="PLP-binding barrel"/>
    <property type="match status" value="1"/>
</dbReference>
<evidence type="ECO:0000259" key="12">
    <source>
        <dbReference type="Pfam" id="PF02784"/>
    </source>
</evidence>
<organism evidence="13 14">
    <name type="scientific">Geranomyces variabilis</name>
    <dbReference type="NCBI Taxonomy" id="109894"/>
    <lineage>
        <taxon>Eukaryota</taxon>
        <taxon>Fungi</taxon>
        <taxon>Fungi incertae sedis</taxon>
        <taxon>Chytridiomycota</taxon>
        <taxon>Chytridiomycota incertae sedis</taxon>
        <taxon>Chytridiomycetes</taxon>
        <taxon>Spizellomycetales</taxon>
        <taxon>Powellomycetaceae</taxon>
        <taxon>Geranomyces</taxon>
    </lineage>
</organism>
<dbReference type="PRINTS" id="PR01179">
    <property type="entry name" value="ODADCRBXLASE"/>
</dbReference>
<comment type="similarity">
    <text evidence="2 10">Belongs to the Orn/Lys/Arg decarboxylase class-II family.</text>
</comment>
<evidence type="ECO:0000256" key="3">
    <source>
        <dbReference type="ARBA" id="ARBA00022898"/>
    </source>
</evidence>
<reference evidence="13" key="1">
    <citation type="submission" date="2020-05" db="EMBL/GenBank/DDBJ databases">
        <title>Phylogenomic resolution of chytrid fungi.</title>
        <authorList>
            <person name="Stajich J.E."/>
            <person name="Amses K."/>
            <person name="Simmons R."/>
            <person name="Seto K."/>
            <person name="Myers J."/>
            <person name="Bonds A."/>
            <person name="Quandt C.A."/>
            <person name="Barry K."/>
            <person name="Liu P."/>
            <person name="Grigoriev I."/>
            <person name="Longcore J.E."/>
            <person name="James T.Y."/>
        </authorList>
    </citation>
    <scope>NUCLEOTIDE SEQUENCE</scope>
    <source>
        <strain evidence="13">JEL0379</strain>
    </source>
</reference>
<dbReference type="FunFam" id="3.20.20.10:FF:000005">
    <property type="entry name" value="Ornithine decarboxylase"/>
    <property type="match status" value="1"/>
</dbReference>
<comment type="pathway">
    <text evidence="5">Amine and polyamine biosynthesis; putrescine biosynthesis via L-ornithine pathway; putrescine from L-ornithine: step 1/1.</text>
</comment>
<dbReference type="InterPro" id="IPR029066">
    <property type="entry name" value="PLP-binding_barrel"/>
</dbReference>
<evidence type="ECO:0000256" key="6">
    <source>
        <dbReference type="ARBA" id="ARBA00034138"/>
    </source>
</evidence>
<name>A0AAD5TDJ0_9FUNG</name>
<dbReference type="Gene3D" id="2.40.37.10">
    <property type="entry name" value="Lyase, Ornithine Decarboxylase, Chain A, domain 1"/>
    <property type="match status" value="1"/>
</dbReference>
<evidence type="ECO:0000256" key="2">
    <source>
        <dbReference type="ARBA" id="ARBA00008872"/>
    </source>
</evidence>
<dbReference type="Pfam" id="PF00278">
    <property type="entry name" value="Orn_DAP_Arg_deC"/>
    <property type="match status" value="1"/>
</dbReference>
<dbReference type="PRINTS" id="PR01182">
    <property type="entry name" value="ORNDCRBXLASE"/>
</dbReference>
<gene>
    <name evidence="13" type="ORF">HDU87_007736</name>
</gene>
<dbReference type="AlphaFoldDB" id="A0AAD5TDJ0"/>
<keyword evidence="4" id="KW-0456">Lyase</keyword>
<evidence type="ECO:0000256" key="10">
    <source>
        <dbReference type="RuleBase" id="RU003737"/>
    </source>
</evidence>
<dbReference type="Gene3D" id="3.20.20.10">
    <property type="entry name" value="Alanine racemase"/>
    <property type="match status" value="1"/>
</dbReference>